<dbReference type="EMBL" id="JBHSIU010000105">
    <property type="protein sequence ID" value="MFC5006719.1"/>
    <property type="molecule type" value="Genomic_DNA"/>
</dbReference>
<protein>
    <recommendedName>
        <fullName evidence="3">PH domain-containing protein</fullName>
    </recommendedName>
</protein>
<gene>
    <name evidence="1" type="ORF">ACFPIJ_54035</name>
</gene>
<dbReference type="RefSeq" id="WP_380127357.1">
    <property type="nucleotide sequence ID" value="NZ_JBHSIU010000105.1"/>
</dbReference>
<comment type="caution">
    <text evidence="1">The sequence shown here is derived from an EMBL/GenBank/DDBJ whole genome shotgun (WGS) entry which is preliminary data.</text>
</comment>
<proteinExistence type="predicted"/>
<name>A0ABV9WF87_9ACTN</name>
<organism evidence="1 2">
    <name type="scientific">Dactylosporangium cerinum</name>
    <dbReference type="NCBI Taxonomy" id="1434730"/>
    <lineage>
        <taxon>Bacteria</taxon>
        <taxon>Bacillati</taxon>
        <taxon>Actinomycetota</taxon>
        <taxon>Actinomycetes</taxon>
        <taxon>Micromonosporales</taxon>
        <taxon>Micromonosporaceae</taxon>
        <taxon>Dactylosporangium</taxon>
    </lineage>
</organism>
<accession>A0ABV9WF87</accession>
<evidence type="ECO:0000313" key="1">
    <source>
        <dbReference type="EMBL" id="MFC5006719.1"/>
    </source>
</evidence>
<evidence type="ECO:0000313" key="2">
    <source>
        <dbReference type="Proteomes" id="UP001595912"/>
    </source>
</evidence>
<sequence>MDEEARGRWLCAIGKHVIRFQQDDRSTYVYATLRTSQEADLLMRLRRQGRISGAKVKAFARECGIPVQELPDILRAQADAGLLGVEVDGSGRVVSVTEQIFSEDAVFRYAATRFEQRLPEQAERALIPLMDLLSRLPLDVDQTVERIIRDGFIEEDAREAIALASSFGLAQQRDVPDFNKPLLYNEYLWAHKIDRVQAVLAGLRDRDTNDLLALMEEIGQAQGTPAEALTAAPQHLVEMATRVGLVDGIKIETMSGREKTFTFSAQFDGLGAGRVNPELAGISDQVKLLVASIQYGVRYSEDFRLDAPLAFMNKLVNTGTAGNATPIGRDYILVEKYGILRTVPTTGSRARFEVVKQDIVTAARDALAQGRLGNGIGSGDRTLVDQRDYTSPEAMRLRLADSAGASAVLERKHLAAIRESVQNGSWL</sequence>
<reference evidence="2" key="1">
    <citation type="journal article" date="2019" name="Int. J. Syst. Evol. Microbiol.">
        <title>The Global Catalogue of Microorganisms (GCM) 10K type strain sequencing project: providing services to taxonomists for standard genome sequencing and annotation.</title>
        <authorList>
            <consortium name="The Broad Institute Genomics Platform"/>
            <consortium name="The Broad Institute Genome Sequencing Center for Infectious Disease"/>
            <person name="Wu L."/>
            <person name="Ma J."/>
        </authorList>
    </citation>
    <scope>NUCLEOTIDE SEQUENCE [LARGE SCALE GENOMIC DNA]</scope>
    <source>
        <strain evidence="2">CGMCC 4.7152</strain>
    </source>
</reference>
<keyword evidence="2" id="KW-1185">Reference proteome</keyword>
<dbReference type="Proteomes" id="UP001595912">
    <property type="component" value="Unassembled WGS sequence"/>
</dbReference>
<evidence type="ECO:0008006" key="3">
    <source>
        <dbReference type="Google" id="ProtNLM"/>
    </source>
</evidence>